<name>A0ACD3RIY5_LARCR</name>
<reference evidence="1" key="1">
    <citation type="submission" date="2018-11" db="EMBL/GenBank/DDBJ databases">
        <title>The sequence and de novo assembly of Larimichthys crocea genome using PacBio and Hi-C technologies.</title>
        <authorList>
            <person name="Xu P."/>
            <person name="Chen B."/>
            <person name="Zhou Z."/>
            <person name="Ke Q."/>
            <person name="Wu Y."/>
            <person name="Bai H."/>
            <person name="Pu F."/>
        </authorList>
    </citation>
    <scope>NUCLEOTIDE SEQUENCE</scope>
    <source>
        <tissue evidence="1">Muscle</tissue>
    </source>
</reference>
<protein>
    <submittedName>
        <fullName evidence="1">Uncharacterized protein</fullName>
    </submittedName>
</protein>
<organism evidence="1 2">
    <name type="scientific">Larimichthys crocea</name>
    <name type="common">Large yellow croaker</name>
    <name type="synonym">Pseudosciaena crocea</name>
    <dbReference type="NCBI Taxonomy" id="215358"/>
    <lineage>
        <taxon>Eukaryota</taxon>
        <taxon>Metazoa</taxon>
        <taxon>Chordata</taxon>
        <taxon>Craniata</taxon>
        <taxon>Vertebrata</taxon>
        <taxon>Euteleostomi</taxon>
        <taxon>Actinopterygii</taxon>
        <taxon>Neopterygii</taxon>
        <taxon>Teleostei</taxon>
        <taxon>Neoteleostei</taxon>
        <taxon>Acanthomorphata</taxon>
        <taxon>Eupercaria</taxon>
        <taxon>Sciaenidae</taxon>
        <taxon>Larimichthys</taxon>
    </lineage>
</organism>
<sequence>MSSSMPQKRYYRQRAHSNPMAYHTFDYPVCPEDMDWSELYPDFSPGDSETRRVEFADIGCGYGGLLVELSPLFPDKLILGLEIRVKVSDYVRDRIQSLRASEPGSYQNIACLRSNAMNRSSVLAFDDLEENRLRPPRQLSKMFFLFPDPHFKKTKHKWRIISPTLLAEYAYTLRIGGLVYTMTDVEEVHVWMVKHFTEHPLFTRVSDEELVGDVIISRLGTCTEEGKKVQRNGGKNFLAVFRRIEDPNLRPNSLDMK</sequence>
<proteinExistence type="predicted"/>
<evidence type="ECO:0000313" key="2">
    <source>
        <dbReference type="Proteomes" id="UP000793456"/>
    </source>
</evidence>
<evidence type="ECO:0000313" key="1">
    <source>
        <dbReference type="EMBL" id="TMS18886.1"/>
    </source>
</evidence>
<comment type="caution">
    <text evidence="1">The sequence shown here is derived from an EMBL/GenBank/DDBJ whole genome shotgun (WGS) entry which is preliminary data.</text>
</comment>
<dbReference type="EMBL" id="CM011678">
    <property type="protein sequence ID" value="TMS18886.1"/>
    <property type="molecule type" value="Genomic_DNA"/>
</dbReference>
<accession>A0ACD3RIY5</accession>
<keyword evidence="2" id="KW-1185">Reference proteome</keyword>
<dbReference type="Proteomes" id="UP000793456">
    <property type="component" value="Chromosome V"/>
</dbReference>
<gene>
    <name evidence="1" type="ORF">E3U43_003207</name>
</gene>